<evidence type="ECO:0000313" key="2">
    <source>
        <dbReference type="EMBL" id="EOR10481.1"/>
    </source>
</evidence>
<keyword evidence="3" id="KW-1185">Reference proteome</keyword>
<gene>
    <name evidence="2" type="ORF">I593_00835</name>
</gene>
<feature type="region of interest" description="Disordered" evidence="1">
    <location>
        <begin position="201"/>
        <end position="233"/>
    </location>
</feature>
<dbReference type="PATRIC" id="fig|1120927.3.peg.801"/>
<name>R9BDL0_9GAMM</name>
<dbReference type="RefSeq" id="WP_016165973.1">
    <property type="nucleotide sequence ID" value="NZ_KE007360.1"/>
</dbReference>
<dbReference type="EMBL" id="AQFM01000026">
    <property type="protein sequence ID" value="EOR10481.1"/>
    <property type="molecule type" value="Genomic_DNA"/>
</dbReference>
<sequence length="257" mass="29347">MSNIQTFEQEFAVTFPVEMAQMVLDRMSDLYGAAFKKNFEVYDDDQELVQLACTVFNGLTPADIARGLKRMNSEEWCPKNLPTFRSWCEQGGDWWTADMAWAKAMQYESDPQTKITKLTKRALDEVRFVLTNEGQKAAHYAFKDIYQDYQIRAKAVGKVQEWHEELVQLPVKGEAESYKPYSNVEAQAALANLKQRMHVRNRPVVKPQELKPTEKSQQVKQELGPDPFDNPEAYAEMCRRDGLSVPRDIAALVGGGV</sequence>
<dbReference type="Proteomes" id="UP000016201">
    <property type="component" value="Unassembled WGS sequence"/>
</dbReference>
<reference evidence="2 3" key="1">
    <citation type="submission" date="2013-03" db="EMBL/GenBank/DDBJ databases">
        <title>The Genome Sequence of Acinetobacter tandoii CIP 107469.</title>
        <authorList>
            <consortium name="The Broad Institute Genome Sequencing Platform"/>
            <consortium name="The Broad Institute Genome Sequencing Center for Infectious Disease"/>
            <person name="Cerqueira G."/>
            <person name="Feldgarden M."/>
            <person name="Courvalin P."/>
            <person name="Perichon B."/>
            <person name="Grillot-Courvalin C."/>
            <person name="Clermont D."/>
            <person name="Rocha E."/>
            <person name="Yoon E.-J."/>
            <person name="Nemec A."/>
            <person name="Walker B."/>
            <person name="Young S.K."/>
            <person name="Zeng Q."/>
            <person name="Gargeya S."/>
            <person name="Fitzgerald M."/>
            <person name="Haas B."/>
            <person name="Abouelleil A."/>
            <person name="Alvarado L."/>
            <person name="Arachchi H.M."/>
            <person name="Berlin A.M."/>
            <person name="Chapman S.B."/>
            <person name="Dewar J."/>
            <person name="Goldberg J."/>
            <person name="Griggs A."/>
            <person name="Gujja S."/>
            <person name="Hansen M."/>
            <person name="Howarth C."/>
            <person name="Imamovic A."/>
            <person name="Larimer J."/>
            <person name="McCowan C."/>
            <person name="Murphy C."/>
            <person name="Neiman D."/>
            <person name="Pearson M."/>
            <person name="Priest M."/>
            <person name="Roberts A."/>
            <person name="Saif S."/>
            <person name="Shea T."/>
            <person name="Sisk P."/>
            <person name="Sykes S."/>
            <person name="Wortman J."/>
            <person name="Nusbaum C."/>
            <person name="Birren B."/>
        </authorList>
    </citation>
    <scope>NUCLEOTIDE SEQUENCE [LARGE SCALE GENOMIC DNA]</scope>
    <source>
        <strain evidence="2 3">CIP 107469</strain>
    </source>
</reference>
<evidence type="ECO:0000313" key="3">
    <source>
        <dbReference type="Proteomes" id="UP000016201"/>
    </source>
</evidence>
<protein>
    <submittedName>
        <fullName evidence="2">Uncharacterized protein</fullName>
    </submittedName>
</protein>
<organism evidence="2 3">
    <name type="scientific">Acinetobacter tandoii DSM 14970 = CIP 107469</name>
    <dbReference type="NCBI Taxonomy" id="1120927"/>
    <lineage>
        <taxon>Bacteria</taxon>
        <taxon>Pseudomonadati</taxon>
        <taxon>Pseudomonadota</taxon>
        <taxon>Gammaproteobacteria</taxon>
        <taxon>Moraxellales</taxon>
        <taxon>Moraxellaceae</taxon>
        <taxon>Acinetobacter</taxon>
    </lineage>
</organism>
<evidence type="ECO:0000256" key="1">
    <source>
        <dbReference type="SAM" id="MobiDB-lite"/>
    </source>
</evidence>
<comment type="caution">
    <text evidence="2">The sequence shown here is derived from an EMBL/GenBank/DDBJ whole genome shotgun (WGS) entry which is preliminary data.</text>
</comment>
<accession>R9BDL0</accession>
<dbReference type="eggNOG" id="ENOG5031VCW">
    <property type="taxonomic scope" value="Bacteria"/>
</dbReference>
<dbReference type="AlphaFoldDB" id="R9BDL0"/>
<proteinExistence type="predicted"/>